<dbReference type="eggNOG" id="KOG4261">
    <property type="taxonomic scope" value="Eukaryota"/>
</dbReference>
<dbReference type="GeneID" id="36378177"/>
<dbReference type="CDD" id="cd17089">
    <property type="entry name" value="FERM_F0_TLN"/>
    <property type="match status" value="1"/>
</dbReference>
<dbReference type="InterPro" id="IPR019747">
    <property type="entry name" value="FERM_CS"/>
</dbReference>
<dbReference type="Pfam" id="PF25177">
    <property type="entry name" value="Talin_VBS2"/>
    <property type="match status" value="1"/>
</dbReference>
<dbReference type="InterPro" id="IPR015009">
    <property type="entry name" value="Vinculin-bd_dom"/>
</dbReference>
<dbReference type="CDD" id="cd14473">
    <property type="entry name" value="FERM_B-lobe"/>
    <property type="match status" value="1"/>
</dbReference>
<evidence type="ECO:0000313" key="8">
    <source>
        <dbReference type="Proteomes" id="UP000035682"/>
    </source>
</evidence>
<keyword evidence="3" id="KW-0206">Cytoskeleton</keyword>
<dbReference type="STRING" id="34506.A0A090LCH0"/>
<dbReference type="Gene3D" id="1.20.80.10">
    <property type="match status" value="1"/>
</dbReference>
<sequence length="2591" mass="286336">MGYLKLNIICEKNQQKSVMTFDPSMLVYDACRQIRDKFRTNRYSDQNGINNYDESYKDYGLFRVEPDPTKCVWMENGKTLEHYLIRNNDTLEYKNKMRQIKIRTLDGSVKIVPVDESQNVGQLMVTICGKIGIYNPEEYSLTRDDAVSINGRDSTINLNDYPDYNNKRNGYHNSVTSKKAGIEGNIFGTMNRKKQKKLEQLRHKLHTDEEISWVDHGKTLREQGIMDDEILVLRRKFFFSDANVERDPVQLNLLYVQCRDDVLKSFHPVNKAIATRLAALQAFIEFGPYNEQKVRGIDFKQFLPAEYKKNKDIEKRVLQQYQEFNFSDPTFEPKRSYIQECKELYTYGVTFFVVQEQLKDKKQLEVRLLGINKDCIMILDQKTKEVIKEYPLEQLRRWATSPTTFAVDLGDYEDGYFAVQTPDGEKIVALIAGYIDIIIKKRKLKDHLGIEGDEGSTMLEDRVAPAKATLIAHGEINTQGIPIQDGRVALPGVLRHAGAIDPDSGVNGAQYGAVSGQILTRALPHGQRVRVVDSQERAQRALVGTIEASIKAVEEAEEELYKPPEIQLPRFDDPSSRKWIETQREVQKEGVSERISAMGAATAEVVQLTAVVDETDHRVGSAVATIGSNLPEMGRNVRELAALMSDNKRADDLVTATRNLCGAMGDFLHTVNPENEEKRNKVFAAAGRVGEYSQQVLNTIEEQTIEDKLFHDELVQKAKTVATSTAQLVLKAKTISADCSESTYKERVIHSATQCAYATSQLVACARVVAPSIETQGCKEQLSNASKQVAGAVETLLIESKNACQSSISGNGEKSFNDIHAAARAVTSALDGLLDHVYTGKKYQQQQQHDTHFENILRSSNRLITTQTSTQNMVKESEHAIRHSRIIVEQIESEAADQEPEQREKLLSAARSVAQATSNMIDATKQCQKTPGEAEHQIRLKTAAETLVNATSNALASQNTKKTFDNLEQAAKTTAAAATQTIAASNQAAPLINNRNVTETLIVQCTETAEVLPPMIGGIRESQTATTETEKFKAQSRLIHDTSKVILPATRLTEVARRTVSSVPDQNVAANLQLSSQRLNEAVAELRVALNNAQHLNYDLTLVRSEEIIKEFDEELIEIGKSYAQGSLTPLPHERPETSSQQVVNSAKALQSSLAQFISSKDSNDRQHLGAAAVDTSYALREFTSSIHSVCSTRKETNVPEIINRARSVVHNTGVVYDKIKQNAPTIDLCEVGQRASTSIKECLNVLPDNVLLDNAYHVISSVDKSSTATKITRQHVPIEEIRKKADNVIDTSGKLMITISAPEQSGTIECFVNAYTTFHTTIEEAIIINKSQQEWKDKQLYHLKETQKEALNIIEKIKERSNDMTTTQTQQSLIQSTKTLTEIVNIIVEEFSEEQQSPWIAECDNSLRQIESYKHILDSALYPINDKGYYESLEAVTEQAKKLGEGMTGIAKDAKAVDTPSLCNSVRIASEAVCGLAEFAAQSAYLVGVSEPSSIPGRSALFDKNQCEKHLAVVQEICHIIQNENYDQRSLLDNVTILSKHTSTLASLCQEASKKTNNINVKKQFVKCGSDIATSTTNLIGAVKAVDNDISNGSKKIDLSEKAYILNSSCQQLYNFICNPEFSPVQAKISVRGAEAQKPVLQSGREMLYASCEMIKTAKQLAISPKDSSTWQRLADNSKVVSDSIKKLVSAIRDEAPGKKDLENAIYRLEQMIERIEVTSNMYSNDGQRSPHKTIDQRFQQQIIHASQSIIDRIDSFKNAAKYKAEGIPHEVHEHMLAMESLIQSTIQSASTAPNSKIQTDLFNYCKKAVEGEYQLMIAANDCCGNPNKPPKIHQMIDEGGNVLYNTLTDLQRYIKVLESQSGVIHGMVDSISKSIAKTDEAHNIGHDNSFTDAQTRMTTALENIKKIATDMRVSEPSELGSLALKLTDNYQICAEESIIAIALLSSPTIGHKLRIAVQKLGTSCIELVKNAGQRRTYPGDRRTAEKLTDETYNVVERVEEVLAALHEGSKGTQACINAANTVSGIIGDLDTTIMFATSGSLNTTSQNEGITMSGDRFSCHRENILKTAKALVEDTKALVSGAASNQEQLAVAAQNAVRTIVNLTEAVKNGAISLHGDNAEAQVMVIHAVKDVASALANLIQATKNASGRQLHDPAMNNLKEAAKQMVSNVTGLLKTVKTIENESQRGTRALEATIEAIENEIKTYNNGEIHSHGGNYQIGDMIRATKSINDAANKAINAAGTLKQDDMIGAANLSRQAISDLLSVTSNIATTAENAEVRYKIIDSGREVAIQIKELLIVLHNVLVKNGFDKESKNNLTYVSKKITEVVNDLLNCGESLKGDDEWMDHQDAVLIAENELMGAATSIKAAAIKLAQMKPRRHTSEITKLDENLEFDEQILDGCRSILNAVNTLVKAASEAQRELIAQGRIDPSQRNVHSSDYQWSEGLTSAAKLVAAAAHQLCEAANGVVLGHGTEEKLSSAAKHIASSTAHLLVACKVKADLNSRAMQRLQTAGLAVKTATEHLVNAAKQSITEDDTALIISQNMVKGISQVMDAQEIVLRKERELQEARQNLASLNKQRYFNRNEEDEE</sequence>
<dbReference type="Gene3D" id="3.10.20.90">
    <property type="entry name" value="Phosphatidylinositol 3-kinase Catalytic Subunit, Chain A, domain 1"/>
    <property type="match status" value="2"/>
</dbReference>
<evidence type="ECO:0000259" key="5">
    <source>
        <dbReference type="PROSITE" id="PS50057"/>
    </source>
</evidence>
<dbReference type="GO" id="GO:0016328">
    <property type="term" value="C:lateral plasma membrane"/>
    <property type="evidence" value="ECO:0007669"/>
    <property type="project" value="EnsemblMetazoa"/>
</dbReference>
<evidence type="ECO:0000313" key="9">
    <source>
        <dbReference type="WBParaSite" id="SRAE_2000048800.1"/>
    </source>
</evidence>
<dbReference type="Gene3D" id="1.20.1420.10">
    <property type="entry name" value="Talin, central domain"/>
    <property type="match status" value="6"/>
</dbReference>
<feature type="domain" description="FERM" evidence="5">
    <location>
        <begin position="98"/>
        <end position="442"/>
    </location>
</feature>
<keyword evidence="2" id="KW-0963">Cytoplasm</keyword>
<dbReference type="GO" id="GO:0005925">
    <property type="term" value="C:focal adhesion"/>
    <property type="evidence" value="ECO:0007669"/>
    <property type="project" value="InterPro"/>
</dbReference>
<dbReference type="InterPro" id="IPR049108">
    <property type="entry name" value="Talin_R4"/>
</dbReference>
<dbReference type="CDD" id="cd17090">
    <property type="entry name" value="FERM_F1_TLN"/>
    <property type="match status" value="1"/>
</dbReference>
<keyword evidence="8" id="KW-1185">Reference proteome</keyword>
<reference evidence="9" key="2">
    <citation type="submission" date="2020-12" db="UniProtKB">
        <authorList>
            <consortium name="WormBaseParasite"/>
        </authorList>
    </citation>
    <scope>IDENTIFICATION</scope>
</reference>
<dbReference type="Gene3D" id="2.30.29.30">
    <property type="entry name" value="Pleckstrin-homology domain (PH domain)/Phosphotyrosine-binding domain (PTB)"/>
    <property type="match status" value="1"/>
</dbReference>
<dbReference type="GO" id="GO:0042059">
    <property type="term" value="P:negative regulation of epidermal growth factor receptor signaling pathway"/>
    <property type="evidence" value="ECO:0007669"/>
    <property type="project" value="EnsemblMetazoa"/>
</dbReference>
<dbReference type="SMART" id="SM00307">
    <property type="entry name" value="ILWEQ"/>
    <property type="match status" value="1"/>
</dbReference>
<dbReference type="InterPro" id="IPR032425">
    <property type="entry name" value="FERM_f0"/>
</dbReference>
<dbReference type="GO" id="GO:0005856">
    <property type="term" value="C:cytoskeleton"/>
    <property type="evidence" value="ECO:0007669"/>
    <property type="project" value="UniProtKB-SubCell"/>
</dbReference>
<dbReference type="PROSITE" id="PS00660">
    <property type="entry name" value="FERM_1"/>
    <property type="match status" value="1"/>
</dbReference>
<evidence type="ECO:0000313" key="10">
    <source>
        <dbReference type="WormBase" id="SRAE_2000048800"/>
    </source>
</evidence>
<dbReference type="SMART" id="SM01244">
    <property type="entry name" value="IRS"/>
    <property type="match status" value="1"/>
</dbReference>
<dbReference type="OrthoDB" id="10262320at2759"/>
<dbReference type="SMART" id="SM00295">
    <property type="entry name" value="B41"/>
    <property type="match status" value="1"/>
</dbReference>
<evidence type="ECO:0000256" key="3">
    <source>
        <dbReference type="ARBA" id="ARBA00023212"/>
    </source>
</evidence>
<dbReference type="PROSITE" id="PS50945">
    <property type="entry name" value="I_LWEQ"/>
    <property type="match status" value="1"/>
</dbReference>
<dbReference type="CTD" id="36378177"/>
<protein>
    <submittedName>
        <fullName evidence="7 9">Rhea</fullName>
    </submittedName>
</protein>
<dbReference type="GO" id="GO:0072327">
    <property type="term" value="P:vulval cell fate specification"/>
    <property type="evidence" value="ECO:0007669"/>
    <property type="project" value="EnsemblMetazoa"/>
</dbReference>
<organism evidence="7">
    <name type="scientific">Strongyloides ratti</name>
    <name type="common">Parasitic roundworm</name>
    <dbReference type="NCBI Taxonomy" id="34506"/>
    <lineage>
        <taxon>Eukaryota</taxon>
        <taxon>Metazoa</taxon>
        <taxon>Ecdysozoa</taxon>
        <taxon>Nematoda</taxon>
        <taxon>Chromadorea</taxon>
        <taxon>Rhabditida</taxon>
        <taxon>Tylenchina</taxon>
        <taxon>Panagrolaimomorpha</taxon>
        <taxon>Strongyloidoidea</taxon>
        <taxon>Strongyloididae</taxon>
        <taxon>Strongyloides</taxon>
    </lineage>
</organism>
<dbReference type="Pfam" id="PF21896">
    <property type="entry name" value="Talin_IBS2B"/>
    <property type="match status" value="3"/>
</dbReference>
<dbReference type="SUPFAM" id="SSF109885">
    <property type="entry name" value="I/LWEQ domain"/>
    <property type="match status" value="3"/>
</dbReference>
<dbReference type="GO" id="GO:0005178">
    <property type="term" value="F:integrin binding"/>
    <property type="evidence" value="ECO:0007669"/>
    <property type="project" value="TreeGrafter"/>
</dbReference>
<evidence type="ECO:0000313" key="7">
    <source>
        <dbReference type="EMBL" id="CEF65813.1"/>
    </source>
</evidence>
<dbReference type="Pfam" id="PF16511">
    <property type="entry name" value="FERM_f0"/>
    <property type="match status" value="1"/>
</dbReference>
<dbReference type="InterPro" id="IPR057346">
    <property type="entry name" value="Talin1/2_VBS2"/>
</dbReference>
<accession>A0A090LCH0</accession>
<dbReference type="PROSITE" id="PS50057">
    <property type="entry name" value="FERM_3"/>
    <property type="match status" value="1"/>
</dbReference>
<dbReference type="InterPro" id="IPR054060">
    <property type="entry name" value="TLN1-like_RS"/>
</dbReference>
<dbReference type="CDD" id="cd10569">
    <property type="entry name" value="FERM_C_Talin"/>
    <property type="match status" value="1"/>
</dbReference>
<dbReference type="InterPro" id="IPR015224">
    <property type="entry name" value="Talin_cent"/>
</dbReference>
<dbReference type="SUPFAM" id="SSF109880">
    <property type="entry name" value="A middle domain of Talin 1"/>
    <property type="match status" value="1"/>
</dbReference>
<dbReference type="InterPro" id="IPR036723">
    <property type="entry name" value="Alpha-catenin/vinculin-like_sf"/>
</dbReference>
<feature type="domain" description="I/LWEQ" evidence="6">
    <location>
        <begin position="2344"/>
        <end position="2585"/>
    </location>
</feature>
<comment type="subcellular location">
    <subcellularLocation>
        <location evidence="1">Cytoplasm</location>
        <location evidence="1">Cytoskeleton</location>
    </subcellularLocation>
</comment>
<dbReference type="PANTHER" id="PTHR19981">
    <property type="entry name" value="TALIN"/>
    <property type="match status" value="1"/>
</dbReference>
<dbReference type="Pfam" id="PF09141">
    <property type="entry name" value="Talin_middle"/>
    <property type="match status" value="1"/>
</dbReference>
<dbReference type="InterPro" id="IPR019748">
    <property type="entry name" value="FERM_central"/>
</dbReference>
<keyword evidence="4" id="KW-0175">Coiled coil</keyword>
<dbReference type="Pfam" id="PF21865">
    <property type="entry name" value="TLN1-like_RS"/>
    <property type="match status" value="2"/>
</dbReference>
<dbReference type="SUPFAM" id="SSF54236">
    <property type="entry name" value="Ubiquitin-like"/>
    <property type="match status" value="1"/>
</dbReference>
<dbReference type="RefSeq" id="XP_024505013.1">
    <property type="nucleotide sequence ID" value="XM_024651324.1"/>
</dbReference>
<dbReference type="InterPro" id="IPR035963">
    <property type="entry name" value="FERM_2"/>
</dbReference>
<dbReference type="FunFam" id="2.30.29.30:FF:000028">
    <property type="entry name" value="Talin 2"/>
    <property type="match status" value="1"/>
</dbReference>
<evidence type="ECO:0000256" key="1">
    <source>
        <dbReference type="ARBA" id="ARBA00004245"/>
    </source>
</evidence>
<dbReference type="PANTHER" id="PTHR19981:SF1">
    <property type="entry name" value="RHEA, ISOFORM B"/>
    <property type="match status" value="1"/>
</dbReference>
<dbReference type="Pfam" id="PF08913">
    <property type="entry name" value="VBS"/>
    <property type="match status" value="1"/>
</dbReference>
<dbReference type="GO" id="GO:0005200">
    <property type="term" value="F:structural constituent of cytoskeleton"/>
    <property type="evidence" value="ECO:0007669"/>
    <property type="project" value="InterPro"/>
</dbReference>
<evidence type="ECO:0000256" key="4">
    <source>
        <dbReference type="SAM" id="Coils"/>
    </source>
</evidence>
<dbReference type="InterPro" id="IPR014352">
    <property type="entry name" value="FERM/acyl-CoA-bd_prot_sf"/>
</dbReference>
<dbReference type="Gene3D" id="1.20.1410.10">
    <property type="entry name" value="I/LWEQ domain"/>
    <property type="match status" value="1"/>
</dbReference>
<dbReference type="Pfam" id="PF01608">
    <property type="entry name" value="I_LWEQ"/>
    <property type="match status" value="1"/>
</dbReference>
<dbReference type="GO" id="GO:0040028">
    <property type="term" value="P:regulation of vulval development"/>
    <property type="evidence" value="ECO:0007669"/>
    <property type="project" value="EnsemblMetazoa"/>
</dbReference>
<dbReference type="Gene3D" id="1.20.120.230">
    <property type="entry name" value="Alpha-catenin/vinculin-like"/>
    <property type="match status" value="4"/>
</dbReference>
<dbReference type="GO" id="GO:0005604">
    <property type="term" value="C:basement membrane"/>
    <property type="evidence" value="ECO:0007669"/>
    <property type="project" value="EnsemblMetazoa"/>
</dbReference>
<dbReference type="Proteomes" id="UP000035682">
    <property type="component" value="Unplaced"/>
</dbReference>
<dbReference type="SUPFAM" id="SSF47031">
    <property type="entry name" value="Second domain of FERM"/>
    <property type="match status" value="1"/>
</dbReference>
<dbReference type="Pfam" id="PF21692">
    <property type="entry name" value="Talin_R4"/>
    <property type="match status" value="1"/>
</dbReference>
<reference evidence="7 8" key="1">
    <citation type="submission" date="2014-09" db="EMBL/GenBank/DDBJ databases">
        <authorList>
            <person name="Martin A.A."/>
        </authorList>
    </citation>
    <scope>NUCLEOTIDE SEQUENCE</scope>
    <source>
        <strain evidence="8">ED321</strain>
        <strain evidence="7">ED321 Heterogonic</strain>
    </source>
</reference>
<dbReference type="GO" id="GO:0031430">
    <property type="term" value="C:M band"/>
    <property type="evidence" value="ECO:0007669"/>
    <property type="project" value="EnsemblMetazoa"/>
</dbReference>
<dbReference type="OMA" id="VDMTQHY"/>
<feature type="coiled-coil region" evidence="4">
    <location>
        <begin position="2553"/>
        <end position="2580"/>
    </location>
</feature>
<gene>
    <name evidence="7 9 10" type="ORF">SRAE_2000048800</name>
</gene>
<dbReference type="InterPro" id="IPR036476">
    <property type="entry name" value="Talin_cent_sf"/>
</dbReference>
<dbReference type="GO" id="GO:0055120">
    <property type="term" value="C:striated muscle dense body"/>
    <property type="evidence" value="ECO:0007669"/>
    <property type="project" value="EnsemblMetazoa"/>
</dbReference>
<dbReference type="SUPFAM" id="SSF50729">
    <property type="entry name" value="PH domain-like"/>
    <property type="match status" value="1"/>
</dbReference>
<dbReference type="FunFam" id="1.20.1410.10:FF:000001">
    <property type="entry name" value="Talin 2"/>
    <property type="match status" value="1"/>
</dbReference>
<dbReference type="GO" id="GO:0001726">
    <property type="term" value="C:ruffle"/>
    <property type="evidence" value="ECO:0007669"/>
    <property type="project" value="InterPro"/>
</dbReference>
<dbReference type="InterPro" id="IPR029071">
    <property type="entry name" value="Ubiquitin-like_domsf"/>
</dbReference>
<dbReference type="InterPro" id="IPR019749">
    <property type="entry name" value="Band_41_domain"/>
</dbReference>
<dbReference type="SUPFAM" id="SSF47220">
    <property type="entry name" value="alpha-catenin/vinculin-like"/>
    <property type="match status" value="4"/>
</dbReference>
<dbReference type="WBParaSite" id="SRAE_2000048800.1">
    <property type="protein sequence ID" value="SRAE_2000048800.1"/>
    <property type="gene ID" value="WBGene00260683"/>
</dbReference>
<dbReference type="InterPro" id="IPR002404">
    <property type="entry name" value="IRS_PTB"/>
</dbReference>
<dbReference type="InterPro" id="IPR002558">
    <property type="entry name" value="ILWEQ_dom"/>
</dbReference>
<dbReference type="InterPro" id="IPR054082">
    <property type="entry name" value="Talin_IBS2B"/>
</dbReference>
<dbReference type="GO" id="GO:0030036">
    <property type="term" value="P:actin cytoskeleton organization"/>
    <property type="evidence" value="ECO:0007669"/>
    <property type="project" value="TreeGrafter"/>
</dbReference>
<evidence type="ECO:0000259" key="6">
    <source>
        <dbReference type="PROSITE" id="PS50945"/>
    </source>
</evidence>
<dbReference type="GO" id="GO:0051015">
    <property type="term" value="F:actin filament binding"/>
    <property type="evidence" value="ECO:0007669"/>
    <property type="project" value="InterPro"/>
</dbReference>
<name>A0A090LCH0_STRRB</name>
<dbReference type="EMBL" id="LN609529">
    <property type="protein sequence ID" value="CEF65813.1"/>
    <property type="molecule type" value="Genomic_DNA"/>
</dbReference>
<dbReference type="WormBase" id="SRAE_2000048800">
    <property type="protein sequence ID" value="SRP06221"/>
    <property type="gene ID" value="WBGene00260683"/>
</dbReference>
<proteinExistence type="predicted"/>
<dbReference type="InterPro" id="IPR035964">
    <property type="entry name" value="I/LWEQ_dom_sf"/>
</dbReference>
<dbReference type="GO" id="GO:0098609">
    <property type="term" value="P:cell-cell adhesion"/>
    <property type="evidence" value="ECO:0007669"/>
    <property type="project" value="TreeGrafter"/>
</dbReference>
<dbReference type="InterPro" id="IPR000299">
    <property type="entry name" value="FERM_domain"/>
</dbReference>
<dbReference type="Pfam" id="PF02174">
    <property type="entry name" value="IRS"/>
    <property type="match status" value="1"/>
</dbReference>
<dbReference type="InterPro" id="IPR011993">
    <property type="entry name" value="PH-like_dom_sf"/>
</dbReference>
<evidence type="ECO:0000256" key="2">
    <source>
        <dbReference type="ARBA" id="ARBA00022490"/>
    </source>
</evidence>